<dbReference type="PANTHER" id="PTHR36833:SF2">
    <property type="entry name" value="SLR0610 PROTEIN"/>
    <property type="match status" value="1"/>
</dbReference>
<reference evidence="2 3" key="1">
    <citation type="submission" date="2016-10" db="EMBL/GenBank/DDBJ databases">
        <authorList>
            <person name="de Groot N.N."/>
        </authorList>
    </citation>
    <scope>NUCLEOTIDE SEQUENCE [LARGE SCALE GENOMIC DNA]</scope>
    <source>
        <strain evidence="2 3">DSM 21800</strain>
    </source>
</reference>
<proteinExistence type="predicted"/>
<dbReference type="STRING" id="630515.SAMN04489812_1042"/>
<evidence type="ECO:0000256" key="1">
    <source>
        <dbReference type="SAM" id="Phobius"/>
    </source>
</evidence>
<dbReference type="RefSeq" id="WP_091520930.1">
    <property type="nucleotide sequence ID" value="NZ_LT629772.1"/>
</dbReference>
<keyword evidence="1" id="KW-0812">Transmembrane</keyword>
<feature type="transmembrane region" description="Helical" evidence="1">
    <location>
        <begin position="67"/>
        <end position="88"/>
    </location>
</feature>
<keyword evidence="1" id="KW-1133">Transmembrane helix</keyword>
<feature type="transmembrane region" description="Helical" evidence="1">
    <location>
        <begin position="33"/>
        <end position="55"/>
    </location>
</feature>
<evidence type="ECO:0000313" key="2">
    <source>
        <dbReference type="EMBL" id="SDS15258.1"/>
    </source>
</evidence>
<dbReference type="AlphaFoldDB" id="A0A1H1PVL4"/>
<evidence type="ECO:0000313" key="3">
    <source>
        <dbReference type="Proteomes" id="UP000199103"/>
    </source>
</evidence>
<feature type="transmembrane region" description="Helical" evidence="1">
    <location>
        <begin position="236"/>
        <end position="257"/>
    </location>
</feature>
<organism evidence="2 3">
    <name type="scientific">Microlunatus soli</name>
    <dbReference type="NCBI Taxonomy" id="630515"/>
    <lineage>
        <taxon>Bacteria</taxon>
        <taxon>Bacillati</taxon>
        <taxon>Actinomycetota</taxon>
        <taxon>Actinomycetes</taxon>
        <taxon>Propionibacteriales</taxon>
        <taxon>Propionibacteriaceae</taxon>
        <taxon>Microlunatus</taxon>
    </lineage>
</organism>
<dbReference type="Proteomes" id="UP000199103">
    <property type="component" value="Chromosome I"/>
</dbReference>
<keyword evidence="1" id="KW-0472">Membrane</keyword>
<keyword evidence="3" id="KW-1185">Reference proteome</keyword>
<dbReference type="EMBL" id="LT629772">
    <property type="protein sequence ID" value="SDS15258.1"/>
    <property type="molecule type" value="Genomic_DNA"/>
</dbReference>
<sequence length="269" mass="28937">MRDPGRGIGYRVRIARAIAGQALERDMQFRAQAWTTLAVGLLEVGVAIIPALLIFNTTTEVRGWRIGEVLMVTGFAQLLNAFLAAVIAPNQTKMSDYIREGDLDLILIRPAPAQWLAAFRWFEPAELLAAISGAAVLVVGAVRAGLTPDPWQIGLAVVWFVVGCVAISLVWMNLGYLAFWLTSSDQVRAFLDTVLTAGRYPLAFYPTAVRVVLLSIVPIGLATTVPAQALRGVTDLSGLGIAVLIIVALLIITRLHWSAGLRSYGSASS</sequence>
<dbReference type="Pfam" id="PF06182">
    <property type="entry name" value="ABC2_membrane_6"/>
    <property type="match status" value="1"/>
</dbReference>
<dbReference type="InterPro" id="IPR010390">
    <property type="entry name" value="ABC-2_transporter-like"/>
</dbReference>
<feature type="transmembrane region" description="Helical" evidence="1">
    <location>
        <begin position="153"/>
        <end position="182"/>
    </location>
</feature>
<feature type="transmembrane region" description="Helical" evidence="1">
    <location>
        <begin position="202"/>
        <end position="224"/>
    </location>
</feature>
<dbReference type="OrthoDB" id="9788195at2"/>
<gene>
    <name evidence="2" type="ORF">SAMN04489812_1042</name>
</gene>
<name>A0A1H1PVL4_9ACTN</name>
<protein>
    <submittedName>
        <fullName evidence="2">ABC-2 type transport system permease protein</fullName>
    </submittedName>
</protein>
<feature type="transmembrane region" description="Helical" evidence="1">
    <location>
        <begin position="127"/>
        <end position="146"/>
    </location>
</feature>
<dbReference type="PANTHER" id="PTHR36833">
    <property type="entry name" value="SLR0610 PROTEIN-RELATED"/>
    <property type="match status" value="1"/>
</dbReference>
<accession>A0A1H1PVL4</accession>